<dbReference type="GO" id="GO:0003700">
    <property type="term" value="F:DNA-binding transcription factor activity"/>
    <property type="evidence" value="ECO:0007669"/>
    <property type="project" value="TreeGrafter"/>
</dbReference>
<sequence length="221" mass="25094">MQLQEYQFFKSLEPHAIQKVQEDAKIVSAGVGSFLYYQGDINDGILFLEKGSVKVFLHSDEIGKGEITLYYITPGEQCLVNTLSTISQTPATATAIVDESITGWLVPTKTMQWLVENSPAYREFKVAFCAQRLGEIFQLVEELRFKRMDQRVLNWLFVQGRGTIHTTHEQIATILGTSREVISRILKNLEKEGVVSLGRGWIKLMQGFTSLHIPNQKKITR</sequence>
<evidence type="ECO:0000259" key="5">
    <source>
        <dbReference type="PROSITE" id="PS51063"/>
    </source>
</evidence>
<dbReference type="PROSITE" id="PS50042">
    <property type="entry name" value="CNMP_BINDING_3"/>
    <property type="match status" value="1"/>
</dbReference>
<dbReference type="InterPro" id="IPR050397">
    <property type="entry name" value="Env_Response_Regulators"/>
</dbReference>
<dbReference type="PANTHER" id="PTHR24567">
    <property type="entry name" value="CRP FAMILY TRANSCRIPTIONAL REGULATORY PROTEIN"/>
    <property type="match status" value="1"/>
</dbReference>
<dbReference type="EMBL" id="SZPX01000001">
    <property type="protein sequence ID" value="TKI70936.1"/>
    <property type="molecule type" value="Genomic_DNA"/>
</dbReference>
<comment type="caution">
    <text evidence="6">The sequence shown here is derived from an EMBL/GenBank/DDBJ whole genome shotgun (WGS) entry which is preliminary data.</text>
</comment>
<evidence type="ECO:0000259" key="4">
    <source>
        <dbReference type="PROSITE" id="PS50042"/>
    </source>
</evidence>
<evidence type="ECO:0000256" key="2">
    <source>
        <dbReference type="ARBA" id="ARBA00023125"/>
    </source>
</evidence>
<dbReference type="Proteomes" id="UP000309561">
    <property type="component" value="Unassembled WGS sequence"/>
</dbReference>
<keyword evidence="7" id="KW-1185">Reference proteome</keyword>
<organism evidence="6 7">
    <name type="scientific">Sulfurimonas crateris</name>
    <dbReference type="NCBI Taxonomy" id="2574727"/>
    <lineage>
        <taxon>Bacteria</taxon>
        <taxon>Pseudomonadati</taxon>
        <taxon>Campylobacterota</taxon>
        <taxon>Epsilonproteobacteria</taxon>
        <taxon>Campylobacterales</taxon>
        <taxon>Sulfurimonadaceae</taxon>
        <taxon>Sulfurimonas</taxon>
    </lineage>
</organism>
<feature type="domain" description="Cyclic nucleotide-binding" evidence="4">
    <location>
        <begin position="8"/>
        <end position="115"/>
    </location>
</feature>
<proteinExistence type="predicted"/>
<dbReference type="Gene3D" id="1.10.10.10">
    <property type="entry name" value="Winged helix-like DNA-binding domain superfamily/Winged helix DNA-binding domain"/>
    <property type="match status" value="1"/>
</dbReference>
<dbReference type="InterPro" id="IPR012318">
    <property type="entry name" value="HTH_CRP"/>
</dbReference>
<evidence type="ECO:0000313" key="6">
    <source>
        <dbReference type="EMBL" id="TKI70936.1"/>
    </source>
</evidence>
<dbReference type="SUPFAM" id="SSF46785">
    <property type="entry name" value="Winged helix' DNA-binding domain"/>
    <property type="match status" value="1"/>
</dbReference>
<gene>
    <name evidence="6" type="ORF">FCU45_00665</name>
</gene>
<dbReference type="GO" id="GO:0005829">
    <property type="term" value="C:cytosol"/>
    <property type="evidence" value="ECO:0007669"/>
    <property type="project" value="TreeGrafter"/>
</dbReference>
<dbReference type="InterPro" id="IPR036388">
    <property type="entry name" value="WH-like_DNA-bd_sf"/>
</dbReference>
<name>A0A4U2Z900_9BACT</name>
<dbReference type="SUPFAM" id="SSF51206">
    <property type="entry name" value="cAMP-binding domain-like"/>
    <property type="match status" value="1"/>
</dbReference>
<dbReference type="PANTHER" id="PTHR24567:SF74">
    <property type="entry name" value="HTH-TYPE TRANSCRIPTIONAL REGULATOR ARCR"/>
    <property type="match status" value="1"/>
</dbReference>
<evidence type="ECO:0000313" key="7">
    <source>
        <dbReference type="Proteomes" id="UP000309561"/>
    </source>
</evidence>
<dbReference type="PROSITE" id="PS51063">
    <property type="entry name" value="HTH_CRP_2"/>
    <property type="match status" value="1"/>
</dbReference>
<keyword evidence="3" id="KW-0804">Transcription</keyword>
<dbReference type="SMART" id="SM00419">
    <property type="entry name" value="HTH_CRP"/>
    <property type="match status" value="1"/>
</dbReference>
<keyword evidence="2" id="KW-0238">DNA-binding</keyword>
<dbReference type="PRINTS" id="PR00034">
    <property type="entry name" value="HTHCRP"/>
</dbReference>
<dbReference type="RefSeq" id="WP_137011270.1">
    <property type="nucleotide sequence ID" value="NZ_SZPX01000001.1"/>
</dbReference>
<dbReference type="CDD" id="cd00038">
    <property type="entry name" value="CAP_ED"/>
    <property type="match status" value="1"/>
</dbReference>
<feature type="domain" description="HTH crp-type" evidence="5">
    <location>
        <begin position="146"/>
        <end position="208"/>
    </location>
</feature>
<dbReference type="InterPro" id="IPR000595">
    <property type="entry name" value="cNMP-bd_dom"/>
</dbReference>
<dbReference type="Gene3D" id="2.60.120.10">
    <property type="entry name" value="Jelly Rolls"/>
    <property type="match status" value="1"/>
</dbReference>
<dbReference type="OrthoDB" id="9776746at2"/>
<evidence type="ECO:0000256" key="3">
    <source>
        <dbReference type="ARBA" id="ARBA00023163"/>
    </source>
</evidence>
<dbReference type="AlphaFoldDB" id="A0A4U2Z900"/>
<evidence type="ECO:0000256" key="1">
    <source>
        <dbReference type="ARBA" id="ARBA00023015"/>
    </source>
</evidence>
<accession>A0A4U2Z900</accession>
<dbReference type="InterPro" id="IPR014710">
    <property type="entry name" value="RmlC-like_jellyroll"/>
</dbReference>
<dbReference type="InterPro" id="IPR036390">
    <property type="entry name" value="WH_DNA-bd_sf"/>
</dbReference>
<reference evidence="6 7" key="1">
    <citation type="submission" date="2019-04" db="EMBL/GenBank/DDBJ databases">
        <title>Sulfurimonas crateris sp. nov. a facultative anaerobic sulfur-oxidizing chemolithautotrophic bacterium isolated from a terrestrial mud vulcano.</title>
        <authorList>
            <person name="Ratnikova N.M."/>
            <person name="Slobodkin A.I."/>
            <person name="Merkel A.Y."/>
            <person name="Novikov A."/>
            <person name="Bonch-Osmolovskaya E.A."/>
            <person name="Slobodkina G.B."/>
        </authorList>
    </citation>
    <scope>NUCLEOTIDE SEQUENCE [LARGE SCALE GENOMIC DNA]</scope>
    <source>
        <strain evidence="6 7">SN118</strain>
    </source>
</reference>
<protein>
    <submittedName>
        <fullName evidence="6">Crp/Fnr family transcriptional regulator</fullName>
    </submittedName>
</protein>
<dbReference type="InterPro" id="IPR018490">
    <property type="entry name" value="cNMP-bd_dom_sf"/>
</dbReference>
<keyword evidence="1" id="KW-0805">Transcription regulation</keyword>
<dbReference type="Pfam" id="PF13545">
    <property type="entry name" value="HTH_Crp_2"/>
    <property type="match status" value="1"/>
</dbReference>
<dbReference type="Pfam" id="PF00027">
    <property type="entry name" value="cNMP_binding"/>
    <property type="match status" value="1"/>
</dbReference>
<dbReference type="GO" id="GO:0003677">
    <property type="term" value="F:DNA binding"/>
    <property type="evidence" value="ECO:0007669"/>
    <property type="project" value="UniProtKB-KW"/>
</dbReference>